<evidence type="ECO:0000313" key="4">
    <source>
        <dbReference type="EMBL" id="KGA15938.1"/>
    </source>
</evidence>
<evidence type="ECO:0000256" key="1">
    <source>
        <dbReference type="ARBA" id="ARBA00006499"/>
    </source>
</evidence>
<name>A0A094SCW5_9ZZZZ</name>
<dbReference type="InterPro" id="IPR003140">
    <property type="entry name" value="PLipase/COase/thioEstase"/>
</dbReference>
<evidence type="ECO:0000256" key="2">
    <source>
        <dbReference type="ARBA" id="ARBA00022801"/>
    </source>
</evidence>
<dbReference type="SUPFAM" id="SSF53474">
    <property type="entry name" value="alpha/beta-Hydrolases"/>
    <property type="match status" value="1"/>
</dbReference>
<comment type="similarity">
    <text evidence="1">Belongs to the AB hydrolase superfamily. AB hydrolase 2 family.</text>
</comment>
<dbReference type="EMBL" id="JNSL01000098">
    <property type="protein sequence ID" value="KGA15938.1"/>
    <property type="molecule type" value="Genomic_DNA"/>
</dbReference>
<gene>
    <name evidence="4" type="ORF">GM51_13750</name>
</gene>
<sequence>MTNSLRSIRRGPTTPERLLVLIPGYGDTPEPFLDRASMFDPNEQWLVVVVEPQTPSERGPYWYNVDENGPEPDALASALAGIDSLCAALLTETGLSQDELIIAGFSQGGALALAHLVDPTSTVTPGAVAALASYLPSRDQQLIDLSRASQRPILFAHGEDDELVEPIRGRSASKALHRADALVTWVEVSGGHRFDTPLADELAAWLDALSRGELPHAPPI</sequence>
<reference evidence="4" key="1">
    <citation type="submission" date="2014-06" db="EMBL/GenBank/DDBJ databases">
        <title>Key roles for freshwater Actinobacteria revealed by deep metagenomic sequencing.</title>
        <authorList>
            <person name="Ghai R."/>
            <person name="Mizuno C.M."/>
            <person name="Picazo A."/>
            <person name="Camacho A."/>
            <person name="Rodriguez-Valera F."/>
        </authorList>
    </citation>
    <scope>NUCLEOTIDE SEQUENCE</scope>
</reference>
<proteinExistence type="inferred from homology"/>
<protein>
    <recommendedName>
        <fullName evidence="3">Phospholipase/carboxylesterase/thioesterase domain-containing protein</fullName>
    </recommendedName>
</protein>
<keyword evidence="2" id="KW-0378">Hydrolase</keyword>
<dbReference type="GO" id="GO:0016787">
    <property type="term" value="F:hydrolase activity"/>
    <property type="evidence" value="ECO:0007669"/>
    <property type="project" value="UniProtKB-KW"/>
</dbReference>
<dbReference type="Pfam" id="PF02230">
    <property type="entry name" value="Abhydrolase_2"/>
    <property type="match status" value="1"/>
</dbReference>
<dbReference type="PANTHER" id="PTHR10655:SF17">
    <property type="entry name" value="LYSOPHOSPHOLIPASE-LIKE PROTEIN 1"/>
    <property type="match status" value="1"/>
</dbReference>
<evidence type="ECO:0000259" key="3">
    <source>
        <dbReference type="Pfam" id="PF02230"/>
    </source>
</evidence>
<comment type="caution">
    <text evidence="4">The sequence shown here is derived from an EMBL/GenBank/DDBJ whole genome shotgun (WGS) entry which is preliminary data.</text>
</comment>
<organism evidence="4">
    <name type="scientific">freshwater metagenome</name>
    <dbReference type="NCBI Taxonomy" id="449393"/>
    <lineage>
        <taxon>unclassified sequences</taxon>
        <taxon>metagenomes</taxon>
        <taxon>ecological metagenomes</taxon>
    </lineage>
</organism>
<dbReference type="InterPro" id="IPR050565">
    <property type="entry name" value="LYPA1-2/EST-like"/>
</dbReference>
<dbReference type="Gene3D" id="3.40.50.1820">
    <property type="entry name" value="alpha/beta hydrolase"/>
    <property type="match status" value="1"/>
</dbReference>
<dbReference type="AlphaFoldDB" id="A0A094SCW5"/>
<dbReference type="PANTHER" id="PTHR10655">
    <property type="entry name" value="LYSOPHOSPHOLIPASE-RELATED"/>
    <property type="match status" value="1"/>
</dbReference>
<accession>A0A094SCW5</accession>
<feature type="domain" description="Phospholipase/carboxylesterase/thioesterase" evidence="3">
    <location>
        <begin position="10"/>
        <end position="192"/>
    </location>
</feature>
<dbReference type="InterPro" id="IPR029058">
    <property type="entry name" value="AB_hydrolase_fold"/>
</dbReference>